<dbReference type="RefSeq" id="WP_209601514.1">
    <property type="nucleotide sequence ID" value="NZ_JAGILA010000002.1"/>
</dbReference>
<dbReference type="PROSITE" id="PS51898">
    <property type="entry name" value="TYR_RECOMBINASE"/>
    <property type="match status" value="1"/>
</dbReference>
<dbReference type="InterPro" id="IPR002104">
    <property type="entry name" value="Integrase_catalytic"/>
</dbReference>
<dbReference type="InterPro" id="IPR011010">
    <property type="entry name" value="DNA_brk_join_enz"/>
</dbReference>
<dbReference type="SUPFAM" id="SSF56349">
    <property type="entry name" value="DNA breaking-rejoining enzymes"/>
    <property type="match status" value="1"/>
</dbReference>
<keyword evidence="1" id="KW-0229">DNA integration</keyword>
<evidence type="ECO:0000313" key="5">
    <source>
        <dbReference type="Proteomes" id="UP000730739"/>
    </source>
</evidence>
<protein>
    <submittedName>
        <fullName evidence="4">Integrase</fullName>
    </submittedName>
</protein>
<accession>A0ABS4QXA9</accession>
<name>A0ABS4QXA9_9HYPH</name>
<comment type="caution">
    <text evidence="4">The sequence shown here is derived from an EMBL/GenBank/DDBJ whole genome shotgun (WGS) entry which is preliminary data.</text>
</comment>
<dbReference type="PANTHER" id="PTHR30349">
    <property type="entry name" value="PHAGE INTEGRASE-RELATED"/>
    <property type="match status" value="1"/>
</dbReference>
<organism evidence="4 5">
    <name type="scientific">Sinorhizobium kostiense</name>
    <dbReference type="NCBI Taxonomy" id="76747"/>
    <lineage>
        <taxon>Bacteria</taxon>
        <taxon>Pseudomonadati</taxon>
        <taxon>Pseudomonadota</taxon>
        <taxon>Alphaproteobacteria</taxon>
        <taxon>Hyphomicrobiales</taxon>
        <taxon>Rhizobiaceae</taxon>
        <taxon>Sinorhizobium/Ensifer group</taxon>
        <taxon>Sinorhizobium</taxon>
    </lineage>
</organism>
<keyword evidence="5" id="KW-1185">Reference proteome</keyword>
<evidence type="ECO:0000256" key="1">
    <source>
        <dbReference type="ARBA" id="ARBA00022908"/>
    </source>
</evidence>
<feature type="domain" description="Tyr recombinase" evidence="3">
    <location>
        <begin position="144"/>
        <end position="381"/>
    </location>
</feature>
<dbReference type="EMBL" id="JAGILA010000002">
    <property type="protein sequence ID" value="MBP2235287.1"/>
    <property type="molecule type" value="Genomic_DNA"/>
</dbReference>
<dbReference type="CDD" id="cd00397">
    <property type="entry name" value="DNA_BRE_C"/>
    <property type="match status" value="1"/>
</dbReference>
<sequence>MDWHPEGHTADAAALRGRRISFPSRATLQDWAERLSNFDDWLHETGRDWKAINYLADIVQGYQADMLTGRWSQDGRPLKTSTINVRVQIACAFLKWAGERGLRPSFNVLSVSISTEASSGTSSHGHNSLTVTSRAGSLRAEVKPFITLPTVDEVRRWLSSVQARRGYTKALMCRTILRTGMRRREVVEMRVDDLPERKDWVVIGGQVQMRLVHGTKGAKSHSSDGGEMGPPRTIGVPMDLAEELDQYRTWRRLKPATMWMKRNKGSPPPSRLFLGEHDGTPISMDTLYRAWTLTPDVKIDDWHPHTGRHYWACQTLLSALEQETSRAKATISEMPEAWVYEVGRYIIDTRIRPQLGHVDVETTLIYLRWITSLTVLADHYIDWHTFLEKADG</sequence>
<evidence type="ECO:0000313" key="4">
    <source>
        <dbReference type="EMBL" id="MBP2235287.1"/>
    </source>
</evidence>
<evidence type="ECO:0000259" key="3">
    <source>
        <dbReference type="PROSITE" id="PS51898"/>
    </source>
</evidence>
<dbReference type="Gene3D" id="1.10.443.10">
    <property type="entry name" value="Intergrase catalytic core"/>
    <property type="match status" value="1"/>
</dbReference>
<proteinExistence type="predicted"/>
<dbReference type="InterPro" id="IPR013762">
    <property type="entry name" value="Integrase-like_cat_sf"/>
</dbReference>
<dbReference type="InterPro" id="IPR050090">
    <property type="entry name" value="Tyrosine_recombinase_XerCD"/>
</dbReference>
<keyword evidence="2" id="KW-0233">DNA recombination</keyword>
<reference evidence="4 5" key="1">
    <citation type="submission" date="2021-03" db="EMBL/GenBank/DDBJ databases">
        <title>Genomic Encyclopedia of Type Strains, Phase IV (KMG-IV): sequencing the most valuable type-strain genomes for metagenomic binning, comparative biology and taxonomic classification.</title>
        <authorList>
            <person name="Goeker M."/>
        </authorList>
    </citation>
    <scope>NUCLEOTIDE SEQUENCE [LARGE SCALE GENOMIC DNA]</scope>
    <source>
        <strain evidence="4 5">DSM 13372</strain>
    </source>
</reference>
<dbReference type="Pfam" id="PF00589">
    <property type="entry name" value="Phage_integrase"/>
    <property type="match status" value="1"/>
</dbReference>
<gene>
    <name evidence="4" type="ORF">J2Z31_001779</name>
</gene>
<dbReference type="PANTHER" id="PTHR30349:SF64">
    <property type="entry name" value="PROPHAGE INTEGRASE INTD-RELATED"/>
    <property type="match status" value="1"/>
</dbReference>
<evidence type="ECO:0000256" key="2">
    <source>
        <dbReference type="ARBA" id="ARBA00023172"/>
    </source>
</evidence>
<dbReference type="Proteomes" id="UP000730739">
    <property type="component" value="Unassembled WGS sequence"/>
</dbReference>